<evidence type="ECO:0000313" key="4">
    <source>
        <dbReference type="Proteomes" id="UP000800094"/>
    </source>
</evidence>
<proteinExistence type="predicted"/>
<keyword evidence="1" id="KW-0863">Zinc-finger</keyword>
<dbReference type="PROSITE" id="PS00028">
    <property type="entry name" value="ZINC_FINGER_C2H2_1"/>
    <property type="match status" value="1"/>
</dbReference>
<protein>
    <recommendedName>
        <fullName evidence="2">C2H2-type domain-containing protein</fullName>
    </recommendedName>
</protein>
<feature type="non-terminal residue" evidence="3">
    <location>
        <position position="1"/>
    </location>
</feature>
<dbReference type="Gene3D" id="3.30.160.60">
    <property type="entry name" value="Classic Zinc Finger"/>
    <property type="match status" value="1"/>
</dbReference>
<accession>A0A6A6IQ42</accession>
<sequence length="201" mass="23133">RHNECPVCDFDGETWDELLDHCREEGCRTVCRGCDGGHGSHWESECDAYWEHLDEHNVCTQCERHFSTPDNLTHHRLTHCAATYECLGCDRKFKTYGGMIIHLEYGTCDSGVDHLDLNATAAECRMWSHFIDEDYREDMLDSNDLQDIYSDKVYPYKCPTCDAAMPKLSSLFQHVESPACGQTLNEGAIGRLRRFLYSRYG</sequence>
<feature type="domain" description="C2H2-type" evidence="2">
    <location>
        <begin position="57"/>
        <end position="79"/>
    </location>
</feature>
<evidence type="ECO:0000313" key="3">
    <source>
        <dbReference type="EMBL" id="KAF2252188.1"/>
    </source>
</evidence>
<keyword evidence="1" id="KW-0862">Zinc</keyword>
<dbReference type="PROSITE" id="PS50157">
    <property type="entry name" value="ZINC_FINGER_C2H2_2"/>
    <property type="match status" value="1"/>
</dbReference>
<name>A0A6A6IQ42_9PLEO</name>
<dbReference type="SUPFAM" id="SSF57667">
    <property type="entry name" value="beta-beta-alpha zinc fingers"/>
    <property type="match status" value="1"/>
</dbReference>
<dbReference type="GeneID" id="54576717"/>
<dbReference type="SMART" id="SM00355">
    <property type="entry name" value="ZnF_C2H2"/>
    <property type="match status" value="4"/>
</dbReference>
<dbReference type="Proteomes" id="UP000800094">
    <property type="component" value="Unassembled WGS sequence"/>
</dbReference>
<organism evidence="3 4">
    <name type="scientific">Trematosphaeria pertusa</name>
    <dbReference type="NCBI Taxonomy" id="390896"/>
    <lineage>
        <taxon>Eukaryota</taxon>
        <taxon>Fungi</taxon>
        <taxon>Dikarya</taxon>
        <taxon>Ascomycota</taxon>
        <taxon>Pezizomycotina</taxon>
        <taxon>Dothideomycetes</taxon>
        <taxon>Pleosporomycetidae</taxon>
        <taxon>Pleosporales</taxon>
        <taxon>Massarineae</taxon>
        <taxon>Trematosphaeriaceae</taxon>
        <taxon>Trematosphaeria</taxon>
    </lineage>
</organism>
<dbReference type="EMBL" id="ML987192">
    <property type="protein sequence ID" value="KAF2252188.1"/>
    <property type="molecule type" value="Genomic_DNA"/>
</dbReference>
<dbReference type="AlphaFoldDB" id="A0A6A6IQ42"/>
<gene>
    <name evidence="3" type="ORF">BU26DRAFT_421026</name>
</gene>
<evidence type="ECO:0000256" key="1">
    <source>
        <dbReference type="PROSITE-ProRule" id="PRU00042"/>
    </source>
</evidence>
<dbReference type="InterPro" id="IPR013087">
    <property type="entry name" value="Znf_C2H2_type"/>
</dbReference>
<evidence type="ECO:0000259" key="2">
    <source>
        <dbReference type="PROSITE" id="PS50157"/>
    </source>
</evidence>
<keyword evidence="1" id="KW-0479">Metal-binding</keyword>
<dbReference type="Pfam" id="PF00096">
    <property type="entry name" value="zf-C2H2"/>
    <property type="match status" value="1"/>
</dbReference>
<dbReference type="RefSeq" id="XP_033687192.1">
    <property type="nucleotide sequence ID" value="XM_033823387.1"/>
</dbReference>
<reference evidence="3" key="1">
    <citation type="journal article" date="2020" name="Stud. Mycol.">
        <title>101 Dothideomycetes genomes: a test case for predicting lifestyles and emergence of pathogens.</title>
        <authorList>
            <person name="Haridas S."/>
            <person name="Albert R."/>
            <person name="Binder M."/>
            <person name="Bloem J."/>
            <person name="Labutti K."/>
            <person name="Salamov A."/>
            <person name="Andreopoulos B."/>
            <person name="Baker S."/>
            <person name="Barry K."/>
            <person name="Bills G."/>
            <person name="Bluhm B."/>
            <person name="Cannon C."/>
            <person name="Castanera R."/>
            <person name="Culley D."/>
            <person name="Daum C."/>
            <person name="Ezra D."/>
            <person name="Gonzalez J."/>
            <person name="Henrissat B."/>
            <person name="Kuo A."/>
            <person name="Liang C."/>
            <person name="Lipzen A."/>
            <person name="Lutzoni F."/>
            <person name="Magnuson J."/>
            <person name="Mondo S."/>
            <person name="Nolan M."/>
            <person name="Ohm R."/>
            <person name="Pangilinan J."/>
            <person name="Park H.-J."/>
            <person name="Ramirez L."/>
            <person name="Alfaro M."/>
            <person name="Sun H."/>
            <person name="Tritt A."/>
            <person name="Yoshinaga Y."/>
            <person name="Zwiers L.-H."/>
            <person name="Turgeon B."/>
            <person name="Goodwin S."/>
            <person name="Spatafora J."/>
            <person name="Crous P."/>
            <person name="Grigoriev I."/>
        </authorList>
    </citation>
    <scope>NUCLEOTIDE SEQUENCE</scope>
    <source>
        <strain evidence="3">CBS 122368</strain>
    </source>
</reference>
<keyword evidence="4" id="KW-1185">Reference proteome</keyword>
<dbReference type="OrthoDB" id="6105938at2759"/>
<dbReference type="GO" id="GO:0008270">
    <property type="term" value="F:zinc ion binding"/>
    <property type="evidence" value="ECO:0007669"/>
    <property type="project" value="UniProtKB-KW"/>
</dbReference>
<dbReference type="InterPro" id="IPR036236">
    <property type="entry name" value="Znf_C2H2_sf"/>
</dbReference>